<sequence>MRAFIHRRVAVIAQGIGDVLLIGSVGSGETLRIKQFLTRNGHPFKYLDLDRDADVRQLLDRFRVEPADIPVVICRGEAVLKNPSNQEIADCLGFNKGIDYTHRRDVVIVGAGPAGLAAAVYAASEGLDVLVIEASSPGGQAGSSSRIENYLGFPTGISGRELAGRAYAQAQKFGAEVMIAKGAAELVCENNAYGVRLDDTVTIPARTVVIATGARYHRPSLENLCQFEGAGVYYNATFMEAQLCEGDDVIVVGGANSAGQAALFLSQTVRHVHLLVRSSGLSASMSRYLIRRIEETPTIQVKTKTEIVALEGTEHLERVQWRDSTGAVTSHDLKHVFLMTGADANTGWLNGRVALDAKGFIKTGRDLTKEDLAAARWPADRSPYLLETSLPGVFAVGDVRCGSVKRVASAVGEGSIAVSFVHRALAE</sequence>
<dbReference type="InterPro" id="IPR036188">
    <property type="entry name" value="FAD/NAD-bd_sf"/>
</dbReference>
<proteinExistence type="predicted"/>
<dbReference type="InterPro" id="IPR050097">
    <property type="entry name" value="Ferredoxin-NADP_redctase_2"/>
</dbReference>
<dbReference type="EMBL" id="JACDQQ010002773">
    <property type="protein sequence ID" value="MBA0088977.1"/>
    <property type="molecule type" value="Genomic_DNA"/>
</dbReference>
<dbReference type="GO" id="GO:0016491">
    <property type="term" value="F:oxidoreductase activity"/>
    <property type="evidence" value="ECO:0007669"/>
    <property type="project" value="UniProtKB-KW"/>
</dbReference>
<evidence type="ECO:0000313" key="4">
    <source>
        <dbReference type="EMBL" id="MBA0088977.1"/>
    </source>
</evidence>
<evidence type="ECO:0000256" key="2">
    <source>
        <dbReference type="ARBA" id="ARBA00023002"/>
    </source>
</evidence>
<keyword evidence="1" id="KW-0285">Flavoprotein</keyword>
<gene>
    <name evidence="4" type="ORF">HRJ53_28645</name>
</gene>
<comment type="caution">
    <text evidence="4">The sequence shown here is derived from an EMBL/GenBank/DDBJ whole genome shotgun (WGS) entry which is preliminary data.</text>
</comment>
<keyword evidence="2" id="KW-0560">Oxidoreductase</keyword>
<name>A0A7V8NWY1_9BACT</name>
<dbReference type="PRINTS" id="PR00469">
    <property type="entry name" value="PNDRDTASEII"/>
</dbReference>
<dbReference type="AlphaFoldDB" id="A0A7V8NWY1"/>
<evidence type="ECO:0000259" key="3">
    <source>
        <dbReference type="Pfam" id="PF07992"/>
    </source>
</evidence>
<dbReference type="SUPFAM" id="SSF51905">
    <property type="entry name" value="FAD/NAD(P)-binding domain"/>
    <property type="match status" value="1"/>
</dbReference>
<evidence type="ECO:0000313" key="5">
    <source>
        <dbReference type="Proteomes" id="UP000567293"/>
    </source>
</evidence>
<evidence type="ECO:0000256" key="1">
    <source>
        <dbReference type="ARBA" id="ARBA00022630"/>
    </source>
</evidence>
<dbReference type="PANTHER" id="PTHR48105">
    <property type="entry name" value="THIOREDOXIN REDUCTASE 1-RELATED-RELATED"/>
    <property type="match status" value="1"/>
</dbReference>
<feature type="domain" description="FAD/NAD(P)-binding" evidence="3">
    <location>
        <begin position="105"/>
        <end position="414"/>
    </location>
</feature>
<dbReference type="Gene3D" id="3.50.50.60">
    <property type="entry name" value="FAD/NAD(P)-binding domain"/>
    <property type="match status" value="2"/>
</dbReference>
<dbReference type="Proteomes" id="UP000567293">
    <property type="component" value="Unassembled WGS sequence"/>
</dbReference>
<protein>
    <submittedName>
        <fullName evidence="4">NAD(P)/FAD-dependent oxidoreductase</fullName>
    </submittedName>
</protein>
<organism evidence="4 5">
    <name type="scientific">Candidatus Acidiferrum panamense</name>
    <dbReference type="NCBI Taxonomy" id="2741543"/>
    <lineage>
        <taxon>Bacteria</taxon>
        <taxon>Pseudomonadati</taxon>
        <taxon>Acidobacteriota</taxon>
        <taxon>Terriglobia</taxon>
        <taxon>Candidatus Acidiferrales</taxon>
        <taxon>Candidatus Acidiferrum</taxon>
    </lineage>
</organism>
<accession>A0A7V8NWY1</accession>
<dbReference type="InterPro" id="IPR023753">
    <property type="entry name" value="FAD/NAD-binding_dom"/>
</dbReference>
<dbReference type="Pfam" id="PF07992">
    <property type="entry name" value="Pyr_redox_2"/>
    <property type="match status" value="1"/>
</dbReference>
<keyword evidence="5" id="KW-1185">Reference proteome</keyword>
<dbReference type="PRINTS" id="PR00368">
    <property type="entry name" value="FADPNR"/>
</dbReference>
<reference evidence="4" key="1">
    <citation type="submission" date="2020-06" db="EMBL/GenBank/DDBJ databases">
        <title>Legume-microbial interactions unlock mineral nutrients during tropical forest succession.</title>
        <authorList>
            <person name="Epihov D.Z."/>
        </authorList>
    </citation>
    <scope>NUCLEOTIDE SEQUENCE [LARGE SCALE GENOMIC DNA]</scope>
    <source>
        <strain evidence="4">Pan2503</strain>
    </source>
</reference>
<dbReference type="Gene3D" id="3.40.30.10">
    <property type="entry name" value="Glutaredoxin"/>
    <property type="match status" value="1"/>
</dbReference>